<dbReference type="Gene3D" id="3.30.230.10">
    <property type="match status" value="1"/>
</dbReference>
<dbReference type="AlphaFoldDB" id="A0A085ZXH7"/>
<evidence type="ECO:0008006" key="3">
    <source>
        <dbReference type="Google" id="ProtNLM"/>
    </source>
</evidence>
<dbReference type="Proteomes" id="UP000028703">
    <property type="component" value="Unassembled WGS sequence"/>
</dbReference>
<dbReference type="SUPFAM" id="SSF54211">
    <property type="entry name" value="Ribosomal protein S5 domain 2-like"/>
    <property type="match status" value="1"/>
</dbReference>
<dbReference type="Pfam" id="PF13541">
    <property type="entry name" value="ChlI"/>
    <property type="match status" value="1"/>
</dbReference>
<dbReference type="PANTHER" id="PTHR32039">
    <property type="entry name" value="MAGNESIUM-CHELATASE SUBUNIT CHLI"/>
    <property type="match status" value="1"/>
</dbReference>
<comment type="caution">
    <text evidence="1">The sequence shown here is derived from an EMBL/GenBank/DDBJ whole genome shotgun (WGS) entry which is preliminary data.</text>
</comment>
<organism evidence="1 2">
    <name type="scientific">Chryseobacterium luteum</name>
    <dbReference type="NCBI Taxonomy" id="421531"/>
    <lineage>
        <taxon>Bacteria</taxon>
        <taxon>Pseudomonadati</taxon>
        <taxon>Bacteroidota</taxon>
        <taxon>Flavobacteriia</taxon>
        <taxon>Flavobacteriales</taxon>
        <taxon>Weeksellaceae</taxon>
        <taxon>Chryseobacterium group</taxon>
        <taxon>Chryseobacterium</taxon>
    </lineage>
</organism>
<dbReference type="GO" id="GO:0015995">
    <property type="term" value="P:chlorophyll biosynthetic process"/>
    <property type="evidence" value="ECO:0007669"/>
    <property type="project" value="TreeGrafter"/>
</dbReference>
<reference evidence="1 2" key="1">
    <citation type="submission" date="2014-07" db="EMBL/GenBank/DDBJ databases">
        <title>Genome of Chryseobacterium luteum DSM 18605.</title>
        <authorList>
            <person name="Stropko S.J."/>
            <person name="Pipes S.E."/>
            <person name="Newman J.D."/>
        </authorList>
    </citation>
    <scope>NUCLEOTIDE SEQUENCE [LARGE SCALE GENOMIC DNA]</scope>
    <source>
        <strain evidence="1 2">DSM 18605</strain>
    </source>
</reference>
<dbReference type="InterPro" id="IPR020568">
    <property type="entry name" value="Ribosomal_Su5_D2-typ_SF"/>
</dbReference>
<dbReference type="InterPro" id="IPR045006">
    <property type="entry name" value="CHLI-like"/>
</dbReference>
<evidence type="ECO:0000313" key="1">
    <source>
        <dbReference type="EMBL" id="KFF09141.1"/>
    </source>
</evidence>
<dbReference type="STRING" id="421531.IX38_01085"/>
<protein>
    <recommendedName>
        <fullName evidence="3">Magnesium chelatase</fullName>
    </recommendedName>
</protein>
<evidence type="ECO:0000313" key="2">
    <source>
        <dbReference type="Proteomes" id="UP000028703"/>
    </source>
</evidence>
<name>A0A085ZXH7_9FLAO</name>
<dbReference type="EMBL" id="JPRO01000001">
    <property type="protein sequence ID" value="KFF09141.1"/>
    <property type="molecule type" value="Genomic_DNA"/>
</dbReference>
<dbReference type="eggNOG" id="COG0606">
    <property type="taxonomic scope" value="Bacteria"/>
</dbReference>
<proteinExistence type="predicted"/>
<keyword evidence="2" id="KW-1185">Reference proteome</keyword>
<dbReference type="InterPro" id="IPR014721">
    <property type="entry name" value="Ribsml_uS5_D2-typ_fold_subgr"/>
</dbReference>
<dbReference type="PANTHER" id="PTHR32039:SF9">
    <property type="entry name" value="MAGNESIUM-CHELATASE SUBUNIT CHLI-2, CHLOROPLASTIC"/>
    <property type="match status" value="1"/>
</dbReference>
<sequence>MVCIGLSFLRIIFFKCILNPKTIHENADFLKYYIIYFYKKTPIMLVKIYGSAIFGVAAQTITIEVNVDTGGVGYHLVGLPDNAIKESSYRISAALKNVGYKIPGKKITINMAPADLRKEGAAYDLSIAIGILAASDQILAENINDYIIMGELSLDGSLQPIKGVLPIAIQAREEGFKGIILPVQNTREAAIVDNLEVYGVENIKEVIDFFNEGCQLQKKMIIYNTK</sequence>
<gene>
    <name evidence="1" type="ORF">IX38_01085</name>
</gene>
<accession>A0A085ZXH7</accession>